<feature type="non-terminal residue" evidence="2">
    <location>
        <position position="106"/>
    </location>
</feature>
<dbReference type="Proteomes" id="UP000266721">
    <property type="component" value="Unassembled WGS sequence"/>
</dbReference>
<feature type="non-terminal residue" evidence="2">
    <location>
        <position position="1"/>
    </location>
</feature>
<proteinExistence type="predicted"/>
<reference evidence="2 3" key="1">
    <citation type="journal article" date="2016" name="PLoS ONE">
        <title>A First Insight into the Genome of the Filter-Feeder Mussel Mytilus galloprovincialis.</title>
        <authorList>
            <person name="Murgarella M."/>
            <person name="Puiu D."/>
            <person name="Novoa B."/>
            <person name="Figueras A."/>
            <person name="Posada D."/>
            <person name="Canchaya C."/>
        </authorList>
    </citation>
    <scope>NUCLEOTIDE SEQUENCE [LARGE SCALE GENOMIC DNA]</scope>
    <source>
        <tissue evidence="2">Muscle</tissue>
    </source>
</reference>
<organism evidence="2 3">
    <name type="scientific">Mytilus galloprovincialis</name>
    <name type="common">Mediterranean mussel</name>
    <dbReference type="NCBI Taxonomy" id="29158"/>
    <lineage>
        <taxon>Eukaryota</taxon>
        <taxon>Metazoa</taxon>
        <taxon>Spiralia</taxon>
        <taxon>Lophotrochozoa</taxon>
        <taxon>Mollusca</taxon>
        <taxon>Bivalvia</taxon>
        <taxon>Autobranchia</taxon>
        <taxon>Pteriomorphia</taxon>
        <taxon>Mytilida</taxon>
        <taxon>Mytiloidea</taxon>
        <taxon>Mytilidae</taxon>
        <taxon>Mytilinae</taxon>
        <taxon>Mytilus</taxon>
    </lineage>
</organism>
<evidence type="ECO:0000313" key="2">
    <source>
        <dbReference type="EMBL" id="OPL21409.1"/>
    </source>
</evidence>
<dbReference type="EMBL" id="KV591898">
    <property type="protein sequence ID" value="OPL21409.1"/>
    <property type="molecule type" value="Genomic_DNA"/>
</dbReference>
<dbReference type="InterPro" id="IPR009543">
    <property type="entry name" value="VPS13_VAB"/>
</dbReference>
<evidence type="ECO:0000313" key="3">
    <source>
        <dbReference type="Proteomes" id="UP000266721"/>
    </source>
</evidence>
<gene>
    <name evidence="2" type="ORF">AM593_02811</name>
</gene>
<sequence length="106" mass="12101">VYNIGIAVQQGKGRYKDTNIVNFAPRFEIDNQSSHKLAIAQRHIAMEEITGSLETYLTALPGGKMPFHFPRLDFDQLLCVRMINRPECMWSGGFLIDRVSSFHVNM</sequence>
<comment type="caution">
    <text evidence="2">The sequence shown here is derived from an EMBL/GenBank/DDBJ whole genome shotgun (WGS) entry which is preliminary data.</text>
</comment>
<dbReference type="PANTHER" id="PTHR16166:SF141">
    <property type="entry name" value="INTERMEMBRANE LIPID TRANSFER PROTEIN VPS13D"/>
    <property type="match status" value="1"/>
</dbReference>
<dbReference type="Pfam" id="PF25036">
    <property type="entry name" value="VPS13_VAB"/>
    <property type="match status" value="1"/>
</dbReference>
<evidence type="ECO:0000259" key="1">
    <source>
        <dbReference type="Pfam" id="PF25036"/>
    </source>
</evidence>
<keyword evidence="3" id="KW-1185">Reference proteome</keyword>
<dbReference type="GO" id="GO:0045053">
    <property type="term" value="P:protein retention in Golgi apparatus"/>
    <property type="evidence" value="ECO:0007669"/>
    <property type="project" value="TreeGrafter"/>
</dbReference>
<name>A0A3L5TQF8_MYTGA</name>
<dbReference type="InterPro" id="IPR026847">
    <property type="entry name" value="VPS13"/>
</dbReference>
<dbReference type="AlphaFoldDB" id="A0A3L5TQF8"/>
<protein>
    <recommendedName>
        <fullName evidence="1">Vacuolar protein sorting-associated protein 13 VPS13 adaptor binding domain-containing protein</fullName>
    </recommendedName>
</protein>
<accession>A0A3L5TQF8</accession>
<feature type="domain" description="Vacuolar protein sorting-associated protein 13 VPS13 adaptor binding" evidence="1">
    <location>
        <begin position="2"/>
        <end position="106"/>
    </location>
</feature>
<dbReference type="PANTHER" id="PTHR16166">
    <property type="entry name" value="VACUOLAR PROTEIN SORTING-ASSOCIATED PROTEIN VPS13"/>
    <property type="match status" value="1"/>
</dbReference>
<dbReference type="GO" id="GO:0007005">
    <property type="term" value="P:mitochondrion organization"/>
    <property type="evidence" value="ECO:0007669"/>
    <property type="project" value="TreeGrafter"/>
</dbReference>
<dbReference type="GO" id="GO:0006623">
    <property type="term" value="P:protein targeting to vacuole"/>
    <property type="evidence" value="ECO:0007669"/>
    <property type="project" value="TreeGrafter"/>
</dbReference>